<dbReference type="EMBL" id="GBXM01032645">
    <property type="protein sequence ID" value="JAH75932.1"/>
    <property type="molecule type" value="Transcribed_RNA"/>
</dbReference>
<dbReference type="EMBL" id="GBXM01008992">
    <property type="protein sequence ID" value="JAH99585.1"/>
    <property type="molecule type" value="Transcribed_RNA"/>
</dbReference>
<organism evidence="1">
    <name type="scientific">Anguilla anguilla</name>
    <name type="common">European freshwater eel</name>
    <name type="synonym">Muraena anguilla</name>
    <dbReference type="NCBI Taxonomy" id="7936"/>
    <lineage>
        <taxon>Eukaryota</taxon>
        <taxon>Metazoa</taxon>
        <taxon>Chordata</taxon>
        <taxon>Craniata</taxon>
        <taxon>Vertebrata</taxon>
        <taxon>Euteleostomi</taxon>
        <taxon>Actinopterygii</taxon>
        <taxon>Neopterygii</taxon>
        <taxon>Teleostei</taxon>
        <taxon>Anguilliformes</taxon>
        <taxon>Anguillidae</taxon>
        <taxon>Anguilla</taxon>
    </lineage>
</organism>
<sequence length="27" mass="2976">MDITVPPPMKKNSGINAGWCLSCRRTV</sequence>
<reference evidence="1" key="1">
    <citation type="submission" date="2014-11" db="EMBL/GenBank/DDBJ databases">
        <authorList>
            <person name="Amaro Gonzalez C."/>
        </authorList>
    </citation>
    <scope>NUCLEOTIDE SEQUENCE</scope>
</reference>
<evidence type="ECO:0000313" key="1">
    <source>
        <dbReference type="EMBL" id="JAH75932.1"/>
    </source>
</evidence>
<protein>
    <submittedName>
        <fullName evidence="1">Uncharacterized protein</fullName>
    </submittedName>
</protein>
<dbReference type="EMBL" id="GBXM01061872">
    <property type="protein sequence ID" value="JAH46705.1"/>
    <property type="molecule type" value="Transcribed_RNA"/>
</dbReference>
<dbReference type="AlphaFoldDB" id="A0A0E9VD04"/>
<reference evidence="1" key="2">
    <citation type="journal article" date="2015" name="Fish Shellfish Immunol.">
        <title>Early steps in the European eel (Anguilla anguilla)-Vibrio vulnificus interaction in the gills: Role of the RtxA13 toxin.</title>
        <authorList>
            <person name="Callol A."/>
            <person name="Pajuelo D."/>
            <person name="Ebbesson L."/>
            <person name="Teles M."/>
            <person name="MacKenzie S."/>
            <person name="Amaro C."/>
        </authorList>
    </citation>
    <scope>NUCLEOTIDE SEQUENCE</scope>
</reference>
<accession>A0A0E9VD04</accession>
<proteinExistence type="predicted"/>
<name>A0A0E9VD04_ANGAN</name>
<dbReference type="EMBL" id="GBXM01070325">
    <property type="protein sequence ID" value="JAH38252.1"/>
    <property type="molecule type" value="Transcribed_RNA"/>
</dbReference>